<gene>
    <name evidence="2" type="ORF">pipiens_008481</name>
</gene>
<dbReference type="EMBL" id="JBEHCU010005654">
    <property type="protein sequence ID" value="KAL1399100.1"/>
    <property type="molecule type" value="Genomic_DNA"/>
</dbReference>
<protein>
    <submittedName>
        <fullName evidence="2">Uncharacterized protein</fullName>
    </submittedName>
</protein>
<evidence type="ECO:0000256" key="1">
    <source>
        <dbReference type="SAM" id="MobiDB-lite"/>
    </source>
</evidence>
<dbReference type="Proteomes" id="UP001562425">
    <property type="component" value="Unassembled WGS sequence"/>
</dbReference>
<proteinExistence type="predicted"/>
<keyword evidence="3" id="KW-1185">Reference proteome</keyword>
<feature type="region of interest" description="Disordered" evidence="1">
    <location>
        <begin position="160"/>
        <end position="196"/>
    </location>
</feature>
<comment type="caution">
    <text evidence="2">The sequence shown here is derived from an EMBL/GenBank/DDBJ whole genome shotgun (WGS) entry which is preliminary data.</text>
</comment>
<dbReference type="AlphaFoldDB" id="A0ABD1DHE6"/>
<reference evidence="2 3" key="1">
    <citation type="submission" date="2024-05" db="EMBL/GenBank/DDBJ databases">
        <title>Culex pipiens pipiens assembly and annotation.</title>
        <authorList>
            <person name="Alout H."/>
            <person name="Durand T."/>
        </authorList>
    </citation>
    <scope>NUCLEOTIDE SEQUENCE [LARGE SCALE GENOMIC DNA]</scope>
    <source>
        <strain evidence="2">HA-2024</strain>
        <tissue evidence="2">Whole body</tissue>
    </source>
</reference>
<evidence type="ECO:0000313" key="3">
    <source>
        <dbReference type="Proteomes" id="UP001562425"/>
    </source>
</evidence>
<accession>A0ABD1DHE6</accession>
<name>A0ABD1DHE6_CULPP</name>
<sequence>MYHNQFSIVTNSTFGLQNGFQIFAAIVAVANAVAIGYPAAHVGYGAAYPAIAKVAAPVLAKAVDDYDPNPQYSYSYHIAQEDDQSNNGGTTRRKIELDFSEAETVSSGFSDKISSKTTQMDERPRNFLCTMADPRRTGSCSGRSLGCRRRRRITSNQLPLLDDQNPFVGGSGGKAGTPKVPPVTPAGEEPPSEFGDDTRSVISSAVFEQSFAMSECITYSKRKEIGGQLLQPGQHFLTQLNGHRRVERDLGDHLQP</sequence>
<evidence type="ECO:0000313" key="2">
    <source>
        <dbReference type="EMBL" id="KAL1399100.1"/>
    </source>
</evidence>
<organism evidence="2 3">
    <name type="scientific">Culex pipiens pipiens</name>
    <name type="common">Northern house mosquito</name>
    <dbReference type="NCBI Taxonomy" id="38569"/>
    <lineage>
        <taxon>Eukaryota</taxon>
        <taxon>Metazoa</taxon>
        <taxon>Ecdysozoa</taxon>
        <taxon>Arthropoda</taxon>
        <taxon>Hexapoda</taxon>
        <taxon>Insecta</taxon>
        <taxon>Pterygota</taxon>
        <taxon>Neoptera</taxon>
        <taxon>Endopterygota</taxon>
        <taxon>Diptera</taxon>
        <taxon>Nematocera</taxon>
        <taxon>Culicoidea</taxon>
        <taxon>Culicidae</taxon>
        <taxon>Culicinae</taxon>
        <taxon>Culicini</taxon>
        <taxon>Culex</taxon>
        <taxon>Culex</taxon>
    </lineage>
</organism>